<protein>
    <recommendedName>
        <fullName evidence="4">SH3 domain-containing protein</fullName>
    </recommendedName>
</protein>
<organism evidence="2 3">
    <name type="scientific">Pelagimonas phthalicica</name>
    <dbReference type="NCBI Taxonomy" id="1037362"/>
    <lineage>
        <taxon>Bacteria</taxon>
        <taxon>Pseudomonadati</taxon>
        <taxon>Pseudomonadota</taxon>
        <taxon>Alphaproteobacteria</taxon>
        <taxon>Rhodobacterales</taxon>
        <taxon>Roseobacteraceae</taxon>
        <taxon>Pelagimonas</taxon>
    </lineage>
</organism>
<dbReference type="RefSeq" id="WP_099248446.1">
    <property type="nucleotide sequence ID" value="NZ_FXXP01000003.1"/>
</dbReference>
<evidence type="ECO:0008006" key="4">
    <source>
        <dbReference type="Google" id="ProtNLM"/>
    </source>
</evidence>
<feature type="chain" id="PRO_5012263407" description="SH3 domain-containing protein" evidence="1">
    <location>
        <begin position="18"/>
        <end position="205"/>
    </location>
</feature>
<keyword evidence="3" id="KW-1185">Reference proteome</keyword>
<sequence>MLRYLTLALCLAGPAAAQDFPALYNIVGVASDDTLNVRAKPTSKSPVIAERAHDETYIEVLQLDPSGKWALVNNGEAGQGWLYARYLEAVPGGNFPDWPHMYCGGSESPWGIRFTQGGKGELRQNYEPDGYPLVAGVLRTGSEHLTDHGLRAKGDGIEVLIAVRKETCHSTMIDAAYGLMSSVFVNGEDESFHQGCCRLMAPPEW</sequence>
<dbReference type="AlphaFoldDB" id="A0A238JGP6"/>
<reference evidence="3" key="1">
    <citation type="submission" date="2017-05" db="EMBL/GenBank/DDBJ databases">
        <authorList>
            <person name="Rodrigo-Torres L."/>
            <person name="Arahal R. D."/>
            <person name="Lucena T."/>
        </authorList>
    </citation>
    <scope>NUCLEOTIDE SEQUENCE [LARGE SCALE GENOMIC DNA]</scope>
    <source>
        <strain evidence="3">CECT 8649</strain>
    </source>
</reference>
<proteinExistence type="predicted"/>
<name>A0A238JGP6_9RHOB</name>
<feature type="signal peptide" evidence="1">
    <location>
        <begin position="1"/>
        <end position="17"/>
    </location>
</feature>
<accession>A0A238JGP6</accession>
<evidence type="ECO:0000313" key="3">
    <source>
        <dbReference type="Proteomes" id="UP000225972"/>
    </source>
</evidence>
<evidence type="ECO:0000256" key="1">
    <source>
        <dbReference type="SAM" id="SignalP"/>
    </source>
</evidence>
<keyword evidence="1" id="KW-0732">Signal</keyword>
<dbReference type="OrthoDB" id="5489750at2"/>
<dbReference type="Gene3D" id="2.30.30.40">
    <property type="entry name" value="SH3 Domains"/>
    <property type="match status" value="1"/>
</dbReference>
<dbReference type="Proteomes" id="UP000225972">
    <property type="component" value="Unassembled WGS sequence"/>
</dbReference>
<gene>
    <name evidence="2" type="ORF">TRP8649_03978</name>
</gene>
<dbReference type="EMBL" id="FXXP01000003">
    <property type="protein sequence ID" value="SMX29839.1"/>
    <property type="molecule type" value="Genomic_DNA"/>
</dbReference>
<evidence type="ECO:0000313" key="2">
    <source>
        <dbReference type="EMBL" id="SMX29839.1"/>
    </source>
</evidence>